<feature type="domain" description="RNase MRP protein 1 RNA binding" evidence="2">
    <location>
        <begin position="28"/>
        <end position="131"/>
    </location>
</feature>
<dbReference type="AlphaFoldDB" id="A0A9P4MKE7"/>
<dbReference type="PANTHER" id="PTHR37792:SF1">
    <property type="entry name" value="RIBONUCLEASE MRP PROTEIN SUBUNIT RMP1"/>
    <property type="match status" value="1"/>
</dbReference>
<feature type="compositionally biased region" description="Acidic residues" evidence="1">
    <location>
        <begin position="251"/>
        <end position="260"/>
    </location>
</feature>
<gene>
    <name evidence="3" type="ORF">K461DRAFT_290420</name>
</gene>
<keyword evidence="4" id="KW-1185">Reference proteome</keyword>
<protein>
    <recommendedName>
        <fullName evidence="2">RNase MRP protein 1 RNA binding domain-containing protein</fullName>
    </recommendedName>
</protein>
<dbReference type="GO" id="GO:0042134">
    <property type="term" value="F:rRNA primary transcript binding"/>
    <property type="evidence" value="ECO:0007669"/>
    <property type="project" value="InterPro"/>
</dbReference>
<proteinExistence type="predicted"/>
<dbReference type="GO" id="GO:0000294">
    <property type="term" value="P:nuclear-transcribed mRNA catabolic process, RNase MRP-dependent"/>
    <property type="evidence" value="ECO:0007669"/>
    <property type="project" value="TreeGrafter"/>
</dbReference>
<evidence type="ECO:0000313" key="4">
    <source>
        <dbReference type="Proteomes" id="UP000799439"/>
    </source>
</evidence>
<comment type="caution">
    <text evidence="3">The sequence shown here is derived from an EMBL/GenBank/DDBJ whole genome shotgun (WGS) entry which is preliminary data.</text>
</comment>
<evidence type="ECO:0000313" key="3">
    <source>
        <dbReference type="EMBL" id="KAF2158175.1"/>
    </source>
</evidence>
<dbReference type="GO" id="GO:0000172">
    <property type="term" value="C:ribonuclease MRP complex"/>
    <property type="evidence" value="ECO:0007669"/>
    <property type="project" value="InterPro"/>
</dbReference>
<dbReference type="CDD" id="cd22573">
    <property type="entry name" value="RMP1_RBD"/>
    <property type="match status" value="1"/>
</dbReference>
<feature type="region of interest" description="Disordered" evidence="1">
    <location>
        <begin position="204"/>
        <end position="260"/>
    </location>
</feature>
<evidence type="ECO:0000259" key="2">
    <source>
        <dbReference type="Pfam" id="PF20945"/>
    </source>
</evidence>
<dbReference type="GO" id="GO:0000466">
    <property type="term" value="P:maturation of 5.8S rRNA from tricistronic rRNA transcript (SSU-rRNA, 5.8S rRNA, LSU-rRNA)"/>
    <property type="evidence" value="ECO:0007669"/>
    <property type="project" value="TreeGrafter"/>
</dbReference>
<name>A0A9P4MKE7_9PEZI</name>
<dbReference type="EMBL" id="ML996081">
    <property type="protein sequence ID" value="KAF2158175.1"/>
    <property type="molecule type" value="Genomic_DNA"/>
</dbReference>
<dbReference type="PANTHER" id="PTHR37792">
    <property type="entry name" value="RIBONUCLEASE MRP PROTEIN SUBUNIT RMP1"/>
    <property type="match status" value="1"/>
</dbReference>
<evidence type="ECO:0000256" key="1">
    <source>
        <dbReference type="SAM" id="MobiDB-lite"/>
    </source>
</evidence>
<dbReference type="Proteomes" id="UP000799439">
    <property type="component" value="Unassembled WGS sequence"/>
</dbReference>
<accession>A0A9P4MKE7</accession>
<dbReference type="InterPro" id="IPR047205">
    <property type="entry name" value="RMP1"/>
</dbReference>
<feature type="compositionally biased region" description="Basic and acidic residues" evidence="1">
    <location>
        <begin position="226"/>
        <end position="238"/>
    </location>
</feature>
<dbReference type="InterPro" id="IPR047204">
    <property type="entry name" value="RMP1_RBD"/>
</dbReference>
<organism evidence="3 4">
    <name type="scientific">Myriangium duriaei CBS 260.36</name>
    <dbReference type="NCBI Taxonomy" id="1168546"/>
    <lineage>
        <taxon>Eukaryota</taxon>
        <taxon>Fungi</taxon>
        <taxon>Dikarya</taxon>
        <taxon>Ascomycota</taxon>
        <taxon>Pezizomycotina</taxon>
        <taxon>Dothideomycetes</taxon>
        <taxon>Dothideomycetidae</taxon>
        <taxon>Myriangiales</taxon>
        <taxon>Myriangiaceae</taxon>
        <taxon>Myriangium</taxon>
    </lineage>
</organism>
<reference evidence="3" key="1">
    <citation type="journal article" date="2020" name="Stud. Mycol.">
        <title>101 Dothideomycetes genomes: a test case for predicting lifestyles and emergence of pathogens.</title>
        <authorList>
            <person name="Haridas S."/>
            <person name="Albert R."/>
            <person name="Binder M."/>
            <person name="Bloem J."/>
            <person name="Labutti K."/>
            <person name="Salamov A."/>
            <person name="Andreopoulos B."/>
            <person name="Baker S."/>
            <person name="Barry K."/>
            <person name="Bills G."/>
            <person name="Bluhm B."/>
            <person name="Cannon C."/>
            <person name="Castanera R."/>
            <person name="Culley D."/>
            <person name="Daum C."/>
            <person name="Ezra D."/>
            <person name="Gonzalez J."/>
            <person name="Henrissat B."/>
            <person name="Kuo A."/>
            <person name="Liang C."/>
            <person name="Lipzen A."/>
            <person name="Lutzoni F."/>
            <person name="Magnuson J."/>
            <person name="Mondo S."/>
            <person name="Nolan M."/>
            <person name="Ohm R."/>
            <person name="Pangilinan J."/>
            <person name="Park H.-J."/>
            <person name="Ramirez L."/>
            <person name="Alfaro M."/>
            <person name="Sun H."/>
            <person name="Tritt A."/>
            <person name="Yoshinaga Y."/>
            <person name="Zwiers L.-H."/>
            <person name="Turgeon B."/>
            <person name="Goodwin S."/>
            <person name="Spatafora J."/>
            <person name="Crous P."/>
            <person name="Grigoriev I."/>
        </authorList>
    </citation>
    <scope>NUCLEOTIDE SEQUENCE</scope>
    <source>
        <strain evidence="3">CBS 260.36</strain>
    </source>
</reference>
<dbReference type="OrthoDB" id="5414547at2759"/>
<dbReference type="Pfam" id="PF20945">
    <property type="entry name" value="RMP1"/>
    <property type="match status" value="1"/>
</dbReference>
<sequence>MATSSPSIIPKSTLSTTELSDLRHLSSLLHLAHHRNRNQHRRAPFYRYFLLFRRHLSRIIDLYTTLAYVPDTHTARHRKKAEDRAALARVQGEVDFLARTLVPRCEHAFGQLIADLRFGVLGVMLIGALAQSCGILGINAWYDDVAEQEVGEVLRQFEREEWGTVKGGAEVEDLGEVVKRERSPAAEESGTDRLASEKRVNAHSVGIVQRVPPEPLDRKKHTTKKTVKERPANFEPVKEKKKKKKRKGGGDDIDDLFDGL</sequence>